<comment type="similarity">
    <text evidence="1">Belongs to the cyclin family. Cyclin AB subfamily.</text>
</comment>
<feature type="transmembrane region" description="Helical" evidence="6">
    <location>
        <begin position="177"/>
        <end position="199"/>
    </location>
</feature>
<dbReference type="InterPro" id="IPR004367">
    <property type="entry name" value="Cyclin_C-dom"/>
</dbReference>
<feature type="domain" description="Cyclin-like" evidence="7">
    <location>
        <begin position="54"/>
        <end position="138"/>
    </location>
</feature>
<proteinExistence type="inferred from homology"/>
<keyword evidence="4" id="KW-0131">Cell cycle</keyword>
<dbReference type="InterPro" id="IPR039361">
    <property type="entry name" value="Cyclin"/>
</dbReference>
<dbReference type="AlphaFoldDB" id="A0A8C4Q5F2"/>
<sequence>FYSDMNLVSARSTAGTFIFCFVIVTSNCVRLRAKPLYMRKQQDLNHAMRTLLFDWMVDVTLEYKLEPETLHLAVGYVDRFLSCTNLPRKKLQLLGTSALYVAAKFEELYPPDVKEFVYVTDDTYTVKQVLRMEHHLLYALRFYLAVPTGLCFLELYMQWHPLSNKARYLAMYLLDLTLLDGECYLAYLPSVIAAAAYCLSNCMTSRESWPPVLSKLTMYQTSDLEGCLHDLVNSHRAAGLDTFKALYKKYSTPK</sequence>
<evidence type="ECO:0000256" key="1">
    <source>
        <dbReference type="ARBA" id="ARBA00006955"/>
    </source>
</evidence>
<evidence type="ECO:0000256" key="2">
    <source>
        <dbReference type="ARBA" id="ARBA00022618"/>
    </source>
</evidence>
<keyword evidence="2" id="KW-0132">Cell division</keyword>
<feature type="domain" description="Cyclin-like" evidence="7">
    <location>
        <begin position="151"/>
        <end position="233"/>
    </location>
</feature>
<keyword evidence="3 5" id="KW-0195">Cyclin</keyword>
<keyword evidence="10" id="KW-1185">Reference proteome</keyword>
<evidence type="ECO:0000256" key="5">
    <source>
        <dbReference type="RuleBase" id="RU000383"/>
    </source>
</evidence>
<dbReference type="GeneTree" id="ENSGT00940000165715"/>
<reference evidence="9" key="1">
    <citation type="submission" date="2025-08" db="UniProtKB">
        <authorList>
            <consortium name="Ensembl"/>
        </authorList>
    </citation>
    <scope>IDENTIFICATION</scope>
</reference>
<dbReference type="InterPro" id="IPR036915">
    <property type="entry name" value="Cyclin-like_sf"/>
</dbReference>
<dbReference type="PIRSF" id="PIRSF001771">
    <property type="entry name" value="Cyclin_A_B_D_E"/>
    <property type="match status" value="1"/>
</dbReference>
<dbReference type="InterPro" id="IPR013763">
    <property type="entry name" value="Cyclin-like_dom"/>
</dbReference>
<accession>A0A8C4Q5F2</accession>
<keyword evidence="6" id="KW-0812">Transmembrane</keyword>
<evidence type="ECO:0000313" key="10">
    <source>
        <dbReference type="Proteomes" id="UP000694388"/>
    </source>
</evidence>
<dbReference type="PROSITE" id="PS00292">
    <property type="entry name" value="CYCLINS"/>
    <property type="match status" value="1"/>
</dbReference>
<dbReference type="Gene3D" id="1.10.472.10">
    <property type="entry name" value="Cyclin-like"/>
    <property type="match status" value="2"/>
</dbReference>
<dbReference type="SMART" id="SM01332">
    <property type="entry name" value="Cyclin_C"/>
    <property type="match status" value="1"/>
</dbReference>
<dbReference type="GO" id="GO:0016538">
    <property type="term" value="F:cyclin-dependent protein serine/threonine kinase regulator activity"/>
    <property type="evidence" value="ECO:0007669"/>
    <property type="project" value="InterPro"/>
</dbReference>
<keyword evidence="6" id="KW-0472">Membrane</keyword>
<reference evidence="9" key="2">
    <citation type="submission" date="2025-09" db="UniProtKB">
        <authorList>
            <consortium name="Ensembl"/>
        </authorList>
    </citation>
    <scope>IDENTIFICATION</scope>
</reference>
<evidence type="ECO:0000259" key="7">
    <source>
        <dbReference type="SMART" id="SM00385"/>
    </source>
</evidence>
<evidence type="ECO:0000259" key="8">
    <source>
        <dbReference type="SMART" id="SM01332"/>
    </source>
</evidence>
<evidence type="ECO:0000256" key="6">
    <source>
        <dbReference type="SAM" id="Phobius"/>
    </source>
</evidence>
<dbReference type="SUPFAM" id="SSF47954">
    <property type="entry name" value="Cyclin-like"/>
    <property type="match status" value="2"/>
</dbReference>
<dbReference type="InterPro" id="IPR046965">
    <property type="entry name" value="Cyclin_A/B-like"/>
</dbReference>
<feature type="domain" description="Cyclin C-terminal" evidence="8">
    <location>
        <begin position="147"/>
        <end position="254"/>
    </location>
</feature>
<feature type="transmembrane region" description="Helical" evidence="6">
    <location>
        <begin position="136"/>
        <end position="157"/>
    </location>
</feature>
<dbReference type="Ensembl" id="ENSEBUT00000010831.1">
    <property type="protein sequence ID" value="ENSEBUP00000010286.1"/>
    <property type="gene ID" value="ENSEBUG00000006607.1"/>
</dbReference>
<protein>
    <recommendedName>
        <fullName evidence="11">Cyclin N-terminal domain-containing protein</fullName>
    </recommendedName>
</protein>
<dbReference type="GO" id="GO:0051301">
    <property type="term" value="P:cell division"/>
    <property type="evidence" value="ECO:0007669"/>
    <property type="project" value="UniProtKB-KW"/>
</dbReference>
<dbReference type="InterPro" id="IPR048258">
    <property type="entry name" value="Cyclins_cyclin-box"/>
</dbReference>
<evidence type="ECO:0008006" key="11">
    <source>
        <dbReference type="Google" id="ProtNLM"/>
    </source>
</evidence>
<evidence type="ECO:0000313" key="9">
    <source>
        <dbReference type="Ensembl" id="ENSEBUP00000010286.1"/>
    </source>
</evidence>
<name>A0A8C4Q5F2_EPTBU</name>
<dbReference type="Pfam" id="PF00134">
    <property type="entry name" value="Cyclin_N"/>
    <property type="match status" value="1"/>
</dbReference>
<dbReference type="Pfam" id="PF02984">
    <property type="entry name" value="Cyclin_C"/>
    <property type="match status" value="1"/>
</dbReference>
<dbReference type="GO" id="GO:0044772">
    <property type="term" value="P:mitotic cell cycle phase transition"/>
    <property type="evidence" value="ECO:0007669"/>
    <property type="project" value="InterPro"/>
</dbReference>
<dbReference type="OMA" id="PAIDFCK"/>
<evidence type="ECO:0000256" key="4">
    <source>
        <dbReference type="ARBA" id="ARBA00023306"/>
    </source>
</evidence>
<keyword evidence="6" id="KW-1133">Transmembrane helix</keyword>
<dbReference type="PANTHER" id="PTHR10177">
    <property type="entry name" value="CYCLINS"/>
    <property type="match status" value="1"/>
</dbReference>
<dbReference type="InterPro" id="IPR006671">
    <property type="entry name" value="Cyclin_N"/>
</dbReference>
<dbReference type="Proteomes" id="UP000694388">
    <property type="component" value="Unplaced"/>
</dbReference>
<organism evidence="9 10">
    <name type="scientific">Eptatretus burgeri</name>
    <name type="common">Inshore hagfish</name>
    <dbReference type="NCBI Taxonomy" id="7764"/>
    <lineage>
        <taxon>Eukaryota</taxon>
        <taxon>Metazoa</taxon>
        <taxon>Chordata</taxon>
        <taxon>Craniata</taxon>
        <taxon>Vertebrata</taxon>
        <taxon>Cyclostomata</taxon>
        <taxon>Myxini</taxon>
        <taxon>Myxiniformes</taxon>
        <taxon>Myxinidae</taxon>
        <taxon>Eptatretinae</taxon>
        <taxon>Eptatretus</taxon>
    </lineage>
</organism>
<feature type="transmembrane region" description="Helical" evidence="6">
    <location>
        <begin position="12"/>
        <end position="31"/>
    </location>
</feature>
<evidence type="ECO:0000256" key="3">
    <source>
        <dbReference type="ARBA" id="ARBA00023127"/>
    </source>
</evidence>
<dbReference type="FunFam" id="1.10.472.10:FF:000001">
    <property type="entry name" value="G2/mitotic-specific cyclin"/>
    <property type="match status" value="1"/>
</dbReference>
<dbReference type="SMART" id="SM00385">
    <property type="entry name" value="CYCLIN"/>
    <property type="match status" value="2"/>
</dbReference>